<feature type="coiled-coil region" evidence="1">
    <location>
        <begin position="618"/>
        <end position="666"/>
    </location>
</feature>
<accession>A0A9P6QJI0</accession>
<feature type="region of interest" description="Disordered" evidence="2">
    <location>
        <begin position="715"/>
        <end position="736"/>
    </location>
</feature>
<feature type="region of interest" description="Disordered" evidence="2">
    <location>
        <begin position="525"/>
        <end position="544"/>
    </location>
</feature>
<evidence type="ECO:0000256" key="2">
    <source>
        <dbReference type="SAM" id="MobiDB-lite"/>
    </source>
</evidence>
<evidence type="ECO:0000256" key="1">
    <source>
        <dbReference type="SAM" id="Coils"/>
    </source>
</evidence>
<gene>
    <name evidence="3" type="ORF">DFQ27_003211</name>
</gene>
<organism evidence="3 4">
    <name type="scientific">Actinomortierella ambigua</name>
    <dbReference type="NCBI Taxonomy" id="1343610"/>
    <lineage>
        <taxon>Eukaryota</taxon>
        <taxon>Fungi</taxon>
        <taxon>Fungi incertae sedis</taxon>
        <taxon>Mucoromycota</taxon>
        <taxon>Mortierellomycotina</taxon>
        <taxon>Mortierellomycetes</taxon>
        <taxon>Mortierellales</taxon>
        <taxon>Mortierellaceae</taxon>
        <taxon>Actinomortierella</taxon>
    </lineage>
</organism>
<feature type="region of interest" description="Disordered" evidence="2">
    <location>
        <begin position="57"/>
        <end position="119"/>
    </location>
</feature>
<evidence type="ECO:0000313" key="3">
    <source>
        <dbReference type="EMBL" id="KAG0269523.1"/>
    </source>
</evidence>
<comment type="caution">
    <text evidence="3">The sequence shown here is derived from an EMBL/GenBank/DDBJ whole genome shotgun (WGS) entry which is preliminary data.</text>
</comment>
<feature type="region of interest" description="Disordered" evidence="2">
    <location>
        <begin position="171"/>
        <end position="192"/>
    </location>
</feature>
<feature type="compositionally biased region" description="Basic residues" evidence="2">
    <location>
        <begin position="318"/>
        <end position="327"/>
    </location>
</feature>
<feature type="compositionally biased region" description="Polar residues" evidence="2">
    <location>
        <begin position="1"/>
        <end position="15"/>
    </location>
</feature>
<feature type="compositionally biased region" description="Low complexity" evidence="2">
    <location>
        <begin position="275"/>
        <end position="291"/>
    </location>
</feature>
<evidence type="ECO:0000313" key="4">
    <source>
        <dbReference type="Proteomes" id="UP000807716"/>
    </source>
</evidence>
<feature type="compositionally biased region" description="Basic residues" evidence="2">
    <location>
        <begin position="717"/>
        <end position="727"/>
    </location>
</feature>
<feature type="compositionally biased region" description="Polar residues" evidence="2">
    <location>
        <begin position="172"/>
        <end position="183"/>
    </location>
</feature>
<feature type="compositionally biased region" description="Low complexity" evidence="2">
    <location>
        <begin position="583"/>
        <end position="593"/>
    </location>
</feature>
<dbReference type="OrthoDB" id="2289096at2759"/>
<feature type="compositionally biased region" description="Low complexity" evidence="2">
    <location>
        <begin position="501"/>
        <end position="514"/>
    </location>
</feature>
<feature type="region of interest" description="Disordered" evidence="2">
    <location>
        <begin position="266"/>
        <end position="401"/>
    </location>
</feature>
<dbReference type="EMBL" id="JAAAJB010000023">
    <property type="protein sequence ID" value="KAG0269523.1"/>
    <property type="molecule type" value="Genomic_DNA"/>
</dbReference>
<feature type="region of interest" description="Disordered" evidence="2">
    <location>
        <begin position="30"/>
        <end position="49"/>
    </location>
</feature>
<dbReference type="Proteomes" id="UP000807716">
    <property type="component" value="Unassembled WGS sequence"/>
</dbReference>
<feature type="compositionally biased region" description="Low complexity" evidence="2">
    <location>
        <begin position="525"/>
        <end position="543"/>
    </location>
</feature>
<proteinExistence type="predicted"/>
<keyword evidence="1" id="KW-0175">Coiled coil</keyword>
<feature type="compositionally biased region" description="Polar residues" evidence="2">
    <location>
        <begin position="292"/>
        <end position="312"/>
    </location>
</feature>
<feature type="compositionally biased region" description="Polar residues" evidence="2">
    <location>
        <begin position="328"/>
        <end position="339"/>
    </location>
</feature>
<keyword evidence="4" id="KW-1185">Reference proteome</keyword>
<feature type="compositionally biased region" description="Basic residues" evidence="2">
    <location>
        <begin position="86"/>
        <end position="97"/>
    </location>
</feature>
<dbReference type="AlphaFoldDB" id="A0A9P6QJI0"/>
<feature type="compositionally biased region" description="Basic and acidic residues" evidence="2">
    <location>
        <begin position="391"/>
        <end position="401"/>
    </location>
</feature>
<name>A0A9P6QJI0_9FUNG</name>
<feature type="region of interest" description="Disordered" evidence="2">
    <location>
        <begin position="489"/>
        <end position="514"/>
    </location>
</feature>
<sequence length="736" mass="79999">MASMESTALATSPTTRRPPQLRNLQPRAAAAIDFNDSDDDDGLLSADYKAQRKTERDLVEFFKNTPPPPPAPTILLSPFPDDDKKKRGLLQRLRPRKGSASLGSTNGSRSSVTMSGNTSSISARSAYTLSNRSPVGSTVGMEHGADVATLPNGKKYVMIAVDYKDGTGPGAPTTSIAPASSVSPGARLSSDDSRQRVTSVVQQQPHPNIQVTTTIDDNSSIGPDKRRSIIIQAGGGDGAAFSLEQTPFLLDNFALDMDFILHPNTNATNNKHAGSTPSSPSTPSPQSNLSSHYHQMQQSPPQRTQSVGQNATAEAIHQHQHHIRKRSTSTPSIVHSQQAAIAAAGQPHRQHHRSPSSKSGQSSHSADDDLRRHGSRQRNKVTFSTAMQHIHPREDSNRARDDEQIVADALMRRLAAYKAQQERADGKELSRASANAAKAVTTSHQQQQDQLAVMPEITLPKPVSRRKVRHVQIQTQHCIMRPMYSQTDPLADEYEPQDWPSSSRSTTTTTTTTTAMMTTTIATTTMTTSSASTSTSTSTDTGTDAAESLTTLGSCNNSNNNSSVALSCITSTAASSGQPRSEAASPPSTPTTMKTMTSATAVSTVMGNSPTTIHAQDMTSYSSSLTNLAKENEQLRQQVAIMQSQMQKMERELASETRARARTTAAMQDTREKFEMLSAMAYKKLKELIFQRHVLEMEVRELRVQVDLQNDEQDLGHHHHHHHHHHQQQSMTPVAG</sequence>
<feature type="compositionally biased region" description="Polar residues" evidence="2">
    <location>
        <begin position="101"/>
        <end position="119"/>
    </location>
</feature>
<feature type="region of interest" description="Disordered" evidence="2">
    <location>
        <begin position="1"/>
        <end position="23"/>
    </location>
</feature>
<protein>
    <submittedName>
        <fullName evidence="3">Uncharacterized protein</fullName>
    </submittedName>
</protein>
<feature type="region of interest" description="Disordered" evidence="2">
    <location>
        <begin position="572"/>
        <end position="593"/>
    </location>
</feature>
<reference evidence="3" key="1">
    <citation type="journal article" date="2020" name="Fungal Divers.">
        <title>Resolving the Mortierellaceae phylogeny through synthesis of multi-gene phylogenetics and phylogenomics.</title>
        <authorList>
            <person name="Vandepol N."/>
            <person name="Liber J."/>
            <person name="Desiro A."/>
            <person name="Na H."/>
            <person name="Kennedy M."/>
            <person name="Barry K."/>
            <person name="Grigoriev I.V."/>
            <person name="Miller A.N."/>
            <person name="O'Donnell K."/>
            <person name="Stajich J.E."/>
            <person name="Bonito G."/>
        </authorList>
    </citation>
    <scope>NUCLEOTIDE SEQUENCE</scope>
    <source>
        <strain evidence="3">BC1065</strain>
    </source>
</reference>